<dbReference type="EMBL" id="QJTK01000005">
    <property type="protein sequence ID" value="PYF10380.1"/>
    <property type="molecule type" value="Genomic_DNA"/>
</dbReference>
<dbReference type="GO" id="GO:0032259">
    <property type="term" value="P:methylation"/>
    <property type="evidence" value="ECO:0007669"/>
    <property type="project" value="UniProtKB-KW"/>
</dbReference>
<protein>
    <recommendedName>
        <fullName evidence="1">DNA (cytosine-5-)-methyltransferase</fullName>
        <ecNumber evidence="1">2.1.1.37</ecNumber>
    </recommendedName>
</protein>
<comment type="catalytic activity">
    <reaction evidence="6">
        <text>a 2'-deoxycytidine in DNA + S-adenosyl-L-methionine = a 5-methyl-2'-deoxycytidine in DNA + S-adenosyl-L-homocysteine + H(+)</text>
        <dbReference type="Rhea" id="RHEA:13681"/>
        <dbReference type="Rhea" id="RHEA-COMP:11369"/>
        <dbReference type="Rhea" id="RHEA-COMP:11370"/>
        <dbReference type="ChEBI" id="CHEBI:15378"/>
        <dbReference type="ChEBI" id="CHEBI:57856"/>
        <dbReference type="ChEBI" id="CHEBI:59789"/>
        <dbReference type="ChEBI" id="CHEBI:85452"/>
        <dbReference type="ChEBI" id="CHEBI:85454"/>
        <dbReference type="EC" id="2.1.1.37"/>
    </reaction>
</comment>
<keyword evidence="4 7" id="KW-0949">S-adenosyl-L-methionine</keyword>
<proteinExistence type="inferred from homology"/>
<name>A0A318UDE6_9RHOB</name>
<dbReference type="EC" id="2.1.1.37" evidence="1"/>
<gene>
    <name evidence="9" type="ORF">C8J30_105191</name>
</gene>
<dbReference type="InterPro" id="IPR001525">
    <property type="entry name" value="C5_MeTfrase"/>
</dbReference>
<dbReference type="Pfam" id="PF00145">
    <property type="entry name" value="DNA_methylase"/>
    <property type="match status" value="1"/>
</dbReference>
<evidence type="ECO:0000313" key="9">
    <source>
        <dbReference type="EMBL" id="PYF10380.1"/>
    </source>
</evidence>
<dbReference type="PRINTS" id="PR00105">
    <property type="entry name" value="C5METTRFRASE"/>
</dbReference>
<evidence type="ECO:0000256" key="6">
    <source>
        <dbReference type="ARBA" id="ARBA00047422"/>
    </source>
</evidence>
<evidence type="ECO:0000256" key="8">
    <source>
        <dbReference type="RuleBase" id="RU000416"/>
    </source>
</evidence>
<keyword evidence="10" id="KW-1185">Reference proteome</keyword>
<evidence type="ECO:0000256" key="1">
    <source>
        <dbReference type="ARBA" id="ARBA00011975"/>
    </source>
</evidence>
<evidence type="ECO:0000256" key="2">
    <source>
        <dbReference type="ARBA" id="ARBA00022603"/>
    </source>
</evidence>
<reference evidence="9 10" key="1">
    <citation type="submission" date="2018-06" db="EMBL/GenBank/DDBJ databases">
        <title>Genomic Encyclopedia of Type Strains, Phase III (KMG-III): the genomes of soil and plant-associated and newly described type strains.</title>
        <authorList>
            <person name="Whitman W."/>
        </authorList>
    </citation>
    <scope>NUCLEOTIDE SEQUENCE [LARGE SCALE GENOMIC DNA]</scope>
    <source>
        <strain evidence="9 10">JA737</strain>
    </source>
</reference>
<dbReference type="AlphaFoldDB" id="A0A318UDE6"/>
<dbReference type="Gene3D" id="3.90.120.10">
    <property type="entry name" value="DNA Methylase, subunit A, domain 2"/>
    <property type="match status" value="1"/>
</dbReference>
<keyword evidence="5" id="KW-0680">Restriction system</keyword>
<evidence type="ECO:0000256" key="4">
    <source>
        <dbReference type="ARBA" id="ARBA00022691"/>
    </source>
</evidence>
<dbReference type="Gene3D" id="3.40.50.150">
    <property type="entry name" value="Vaccinia Virus protein VP39"/>
    <property type="match status" value="1"/>
</dbReference>
<organism evidence="9 10">
    <name type="scientific">Rhodobacter viridis</name>
    <dbReference type="NCBI Taxonomy" id="1054202"/>
    <lineage>
        <taxon>Bacteria</taxon>
        <taxon>Pseudomonadati</taxon>
        <taxon>Pseudomonadota</taxon>
        <taxon>Alphaproteobacteria</taxon>
        <taxon>Rhodobacterales</taxon>
        <taxon>Rhodobacter group</taxon>
        <taxon>Rhodobacter</taxon>
    </lineage>
</organism>
<evidence type="ECO:0000313" key="10">
    <source>
        <dbReference type="Proteomes" id="UP000247727"/>
    </source>
</evidence>
<dbReference type="PANTHER" id="PTHR10629:SF52">
    <property type="entry name" value="DNA (CYTOSINE-5)-METHYLTRANSFERASE 1"/>
    <property type="match status" value="1"/>
</dbReference>
<dbReference type="GO" id="GO:0003886">
    <property type="term" value="F:DNA (cytosine-5-)-methyltransferase activity"/>
    <property type="evidence" value="ECO:0007669"/>
    <property type="project" value="UniProtKB-EC"/>
</dbReference>
<dbReference type="InterPro" id="IPR029063">
    <property type="entry name" value="SAM-dependent_MTases_sf"/>
</dbReference>
<dbReference type="GO" id="GO:0009307">
    <property type="term" value="P:DNA restriction-modification system"/>
    <property type="evidence" value="ECO:0007669"/>
    <property type="project" value="UniProtKB-KW"/>
</dbReference>
<comment type="caution">
    <text evidence="9">The sequence shown here is derived from an EMBL/GenBank/DDBJ whole genome shotgun (WGS) entry which is preliminary data.</text>
</comment>
<dbReference type="NCBIfam" id="TIGR00675">
    <property type="entry name" value="dcm"/>
    <property type="match status" value="1"/>
</dbReference>
<comment type="similarity">
    <text evidence="7 8">Belongs to the class I-like SAM-binding methyltransferase superfamily. C5-methyltransferase family.</text>
</comment>
<dbReference type="Proteomes" id="UP000247727">
    <property type="component" value="Unassembled WGS sequence"/>
</dbReference>
<dbReference type="SUPFAM" id="SSF53335">
    <property type="entry name" value="S-adenosyl-L-methionine-dependent methyltransferases"/>
    <property type="match status" value="1"/>
</dbReference>
<evidence type="ECO:0000256" key="5">
    <source>
        <dbReference type="ARBA" id="ARBA00022747"/>
    </source>
</evidence>
<evidence type="ECO:0000256" key="3">
    <source>
        <dbReference type="ARBA" id="ARBA00022679"/>
    </source>
</evidence>
<sequence>MCSCAPGADLEEDDKTRVNGMTMTNPISIVDLFSGPGGLGEGFSSVQGPSAPAYRIAVSIEKDAAAHSTLRLRAFLRRFPVLPTAYLDWMSKGGPAPDWAALHPEEWEDAKREAQCLELGTRPAADLLEERIREIEASGQRRTLLIGGPPCQAYSLAGRSRNAGIATYDAQADHRNFLYEEYVRVLNRLGPVAFVMENVKGMLSSSVEGKAIFAMVMRDLKAAGRGYRLFGLATEPNLARDPEPRDFIVRAEDHGVPQMRHRVIILGIRRDIADHLPPSAIPTLARSSCQVSVAQTIGHLPRLRSGLSRSDSPAAWTDAMLDAAGQVEAALSDKAIAHSEQIRRVLRRVVERLGETVACGRSATRKAAASAELPAELDTWLAGHAGGRITLHETRGHMPTDLARYLFAACHAEVTGNSPRAEAFPDSLAPAHRSWSSGKFNDRFRVQLAHQPSTTITSHISKDGHYFIHHDPTQCRSLTVREAARLQTFPDDYMFLGNRTEQYVQVGNAVPPWLAHQIAKAILPVYDSL</sequence>
<dbReference type="InterPro" id="IPR050390">
    <property type="entry name" value="C5-Methyltransferase"/>
</dbReference>
<keyword evidence="3 7" id="KW-0808">Transferase</keyword>
<evidence type="ECO:0000256" key="7">
    <source>
        <dbReference type="PROSITE-ProRule" id="PRU01016"/>
    </source>
</evidence>
<dbReference type="PROSITE" id="PS51679">
    <property type="entry name" value="SAM_MT_C5"/>
    <property type="match status" value="1"/>
</dbReference>
<feature type="active site" evidence="7">
    <location>
        <position position="151"/>
    </location>
</feature>
<dbReference type="PANTHER" id="PTHR10629">
    <property type="entry name" value="CYTOSINE-SPECIFIC METHYLTRANSFERASE"/>
    <property type="match status" value="1"/>
</dbReference>
<dbReference type="GO" id="GO:0044027">
    <property type="term" value="P:negative regulation of gene expression via chromosomal CpG island methylation"/>
    <property type="evidence" value="ECO:0007669"/>
    <property type="project" value="TreeGrafter"/>
</dbReference>
<accession>A0A318UDE6</accession>
<dbReference type="GO" id="GO:0003677">
    <property type="term" value="F:DNA binding"/>
    <property type="evidence" value="ECO:0007669"/>
    <property type="project" value="TreeGrafter"/>
</dbReference>
<keyword evidence="2 7" id="KW-0489">Methyltransferase</keyword>